<evidence type="ECO:0000313" key="2">
    <source>
        <dbReference type="EMBL" id="UZF87081.1"/>
    </source>
</evidence>
<reference evidence="2" key="1">
    <citation type="submission" date="2022-08" db="EMBL/GenBank/DDBJ databases">
        <title>Complete Genome Sequences of 2 Bosea sp. soil isolates.</title>
        <authorList>
            <person name="Alvarez Arevalo M."/>
            <person name="Sterndorff E.B."/>
            <person name="Faurdal D."/>
            <person name="Joergensen T.S."/>
            <person name="Weber T."/>
        </authorList>
    </citation>
    <scope>NUCLEOTIDE SEQUENCE</scope>
    <source>
        <strain evidence="2">NBC_00436</strain>
    </source>
</reference>
<dbReference type="SUPFAM" id="SSF51735">
    <property type="entry name" value="NAD(P)-binding Rossmann-fold domains"/>
    <property type="match status" value="1"/>
</dbReference>
<proteinExistence type="predicted"/>
<name>A0A9E7ZTZ8_9HYPH</name>
<dbReference type="EMBL" id="CP102774">
    <property type="protein sequence ID" value="UZF87081.1"/>
    <property type="molecule type" value="Genomic_DNA"/>
</dbReference>
<sequence>MRKAALVFGGAGFIGSHLLRFLSETGEYDALVCADIAPTPRFETKGVTYVSCDVTKSIPADICPGATEIYNLAAVHTTPGHEEWEYYWANVLGAANICAFATKQEVETIVFTSSIAVYGATEQPLDELTQPEPESAYGRSKLQAEIIHRTWRAEQPDRRRLVVARPAVIYGYQERGNFTRLAGLLERGRFVFPGRKDTIKSCGYVKDLVASLRFMLARDEAEVTYNFAHRERYSSQDICDAFSEVAGFAPARLVVPMPVMTLGGLAFEGLNGLGYRTSINRARVMKLPRLA</sequence>
<organism evidence="2">
    <name type="scientific">Bosea sp. NBC_00436</name>
    <dbReference type="NCBI Taxonomy" id="2969620"/>
    <lineage>
        <taxon>Bacteria</taxon>
        <taxon>Pseudomonadati</taxon>
        <taxon>Pseudomonadota</taxon>
        <taxon>Alphaproteobacteria</taxon>
        <taxon>Hyphomicrobiales</taxon>
        <taxon>Boseaceae</taxon>
        <taxon>Bosea</taxon>
    </lineage>
</organism>
<dbReference type="AlphaFoldDB" id="A0A9E7ZTZ8"/>
<feature type="domain" description="NAD-dependent epimerase/dehydratase" evidence="1">
    <location>
        <begin position="5"/>
        <end position="226"/>
    </location>
</feature>
<accession>A0A9E7ZTZ8</accession>
<dbReference type="Gene3D" id="3.40.50.720">
    <property type="entry name" value="NAD(P)-binding Rossmann-like Domain"/>
    <property type="match status" value="1"/>
</dbReference>
<evidence type="ECO:0000259" key="1">
    <source>
        <dbReference type="Pfam" id="PF01370"/>
    </source>
</evidence>
<gene>
    <name evidence="2" type="ORF">NWE54_25580</name>
</gene>
<dbReference type="Pfam" id="PF01370">
    <property type="entry name" value="Epimerase"/>
    <property type="match status" value="1"/>
</dbReference>
<protein>
    <submittedName>
        <fullName evidence="2">NAD-dependent epimerase/dehydratase family protein</fullName>
    </submittedName>
</protein>
<dbReference type="PANTHER" id="PTHR43245:SF58">
    <property type="entry name" value="BLL5923 PROTEIN"/>
    <property type="match status" value="1"/>
</dbReference>
<dbReference type="InterPro" id="IPR001509">
    <property type="entry name" value="Epimerase_deHydtase"/>
</dbReference>
<dbReference type="PANTHER" id="PTHR43245">
    <property type="entry name" value="BIFUNCTIONAL POLYMYXIN RESISTANCE PROTEIN ARNA"/>
    <property type="match status" value="1"/>
</dbReference>
<dbReference type="InterPro" id="IPR036291">
    <property type="entry name" value="NAD(P)-bd_dom_sf"/>
</dbReference>
<dbReference type="InterPro" id="IPR050177">
    <property type="entry name" value="Lipid_A_modif_metabolic_enz"/>
</dbReference>